<dbReference type="OrthoDB" id="311172at2759"/>
<evidence type="ECO:0000313" key="2">
    <source>
        <dbReference type="EMBL" id="RXK39234.1"/>
    </source>
</evidence>
<dbReference type="PANTHER" id="PTHR43190:SF3">
    <property type="entry name" value="N-ACETYL-D-GLUCOSAMINE KINASE"/>
    <property type="match status" value="1"/>
</dbReference>
<organism evidence="2 3">
    <name type="scientific">Tremella mesenterica</name>
    <name type="common">Jelly fungus</name>
    <dbReference type="NCBI Taxonomy" id="5217"/>
    <lineage>
        <taxon>Eukaryota</taxon>
        <taxon>Fungi</taxon>
        <taxon>Dikarya</taxon>
        <taxon>Basidiomycota</taxon>
        <taxon>Agaricomycotina</taxon>
        <taxon>Tremellomycetes</taxon>
        <taxon>Tremellales</taxon>
        <taxon>Tremellaceae</taxon>
        <taxon>Tremella</taxon>
    </lineage>
</organism>
<dbReference type="STRING" id="5217.A0A4Q1BN05"/>
<dbReference type="InterPro" id="IPR043129">
    <property type="entry name" value="ATPase_NBD"/>
</dbReference>
<dbReference type="AlphaFoldDB" id="A0A4Q1BN05"/>
<evidence type="ECO:0000256" key="1">
    <source>
        <dbReference type="SAM" id="MobiDB-lite"/>
    </source>
</evidence>
<dbReference type="InParanoid" id="A0A4Q1BN05"/>
<accession>A0A4Q1BN05</accession>
<name>A0A4Q1BN05_TREME</name>
<evidence type="ECO:0008006" key="4">
    <source>
        <dbReference type="Google" id="ProtNLM"/>
    </source>
</evidence>
<dbReference type="EMBL" id="SDIL01000034">
    <property type="protein sequence ID" value="RXK39234.1"/>
    <property type="molecule type" value="Genomic_DNA"/>
</dbReference>
<dbReference type="Proteomes" id="UP000289152">
    <property type="component" value="Unassembled WGS sequence"/>
</dbReference>
<dbReference type="Gene3D" id="3.30.420.40">
    <property type="match status" value="2"/>
</dbReference>
<dbReference type="PANTHER" id="PTHR43190">
    <property type="entry name" value="N-ACETYL-D-GLUCOSAMINE KINASE"/>
    <property type="match status" value="1"/>
</dbReference>
<gene>
    <name evidence="2" type="ORF">M231_03454</name>
</gene>
<dbReference type="VEuPathDB" id="FungiDB:TREMEDRAFT_25829"/>
<protein>
    <recommendedName>
        <fullName evidence="4">N-acetyl-D-glucosamine kinase</fullName>
    </recommendedName>
</protein>
<reference evidence="2 3" key="1">
    <citation type="submission" date="2016-06" db="EMBL/GenBank/DDBJ databases">
        <title>Evolution of pathogenesis and genome organization in the Tremellales.</title>
        <authorList>
            <person name="Cuomo C."/>
            <person name="Litvintseva A."/>
            <person name="Heitman J."/>
            <person name="Chen Y."/>
            <person name="Sun S."/>
            <person name="Springer D."/>
            <person name="Dromer F."/>
            <person name="Young S."/>
            <person name="Zeng Q."/>
            <person name="Chapman S."/>
            <person name="Gujja S."/>
            <person name="Saif S."/>
            <person name="Birren B."/>
        </authorList>
    </citation>
    <scope>NUCLEOTIDE SEQUENCE [LARGE SCALE GENOMIC DNA]</scope>
    <source>
        <strain evidence="2 3">ATCC 28783</strain>
    </source>
</reference>
<keyword evidence="3" id="KW-1185">Reference proteome</keyword>
<dbReference type="SUPFAM" id="SSF53067">
    <property type="entry name" value="Actin-like ATPase domain"/>
    <property type="match status" value="1"/>
</dbReference>
<comment type="caution">
    <text evidence="2">The sequence shown here is derived from an EMBL/GenBank/DDBJ whole genome shotgun (WGS) entry which is preliminary data.</text>
</comment>
<evidence type="ECO:0000313" key="3">
    <source>
        <dbReference type="Proteomes" id="UP000289152"/>
    </source>
</evidence>
<sequence length="464" mass="49346">MFPPRLPTPPGSEPIPSLILCADGGGSKVCVVIRSRDGVEGRGTAGPCNVQSVGPGPAIQALLLATYRALSQLPRPYLPAGLKIPELPHDPQQPIQILPPPPPKPFRPGEAARILKASHLPALSIPSTPINSRPPSPETFRTLLPPLNVDAFQYAWLGLAGISTTGDARAFLPHVVNGLRIRSDRVKITNDVNLLAAPALDIGVKHVIAVVCGTGTVGRTIRVNQPVAGRATPDSDTGRCVPEVGSLPLEDVAVSRGWGYMLCDEGSAFWLGRLAIRLLLSYADRVSSCAIYASPPPPHLPLYDELLRYFGVQDPMLLIELTSLTSWEGSTGEAVARRNAMVAGSARIVLSWAFDRSSPPSPHALADPRSPDDPMEASRREARALAKKSIGPMIELTLDLLGDGSTVTPEDTALVLGGGLWQSRGYRDLLLEGLRKQGVVFSQVRVVQDAAGEGAKGLARVEFA</sequence>
<proteinExistence type="predicted"/>
<dbReference type="InterPro" id="IPR052519">
    <property type="entry name" value="Euk-type_GlcNAc_Kinase"/>
</dbReference>
<feature type="region of interest" description="Disordered" evidence="1">
    <location>
        <begin position="357"/>
        <end position="377"/>
    </location>
</feature>